<dbReference type="NCBIfam" id="TIGR01662">
    <property type="entry name" value="HAD-SF-IIIA"/>
    <property type="match status" value="1"/>
</dbReference>
<evidence type="ECO:0000256" key="4">
    <source>
        <dbReference type="ARBA" id="ARBA00011881"/>
    </source>
</evidence>
<dbReference type="NCBIfam" id="TIGR01670">
    <property type="entry name" value="KdsC-phosphatas"/>
    <property type="match status" value="1"/>
</dbReference>
<dbReference type="PIRSF" id="PIRSF006118">
    <property type="entry name" value="KDO8-P_Ptase"/>
    <property type="match status" value="1"/>
</dbReference>
<accession>D8WWQ8</accession>
<evidence type="ECO:0000256" key="11">
    <source>
        <dbReference type="ARBA" id="ARBA00031051"/>
    </source>
</evidence>
<keyword evidence="10" id="KW-0448">Lipopolysaccharide biosynthesis</keyword>
<dbReference type="GO" id="GO:0009103">
    <property type="term" value="P:lipopolysaccharide biosynthetic process"/>
    <property type="evidence" value="ECO:0007669"/>
    <property type="project" value="UniProtKB-KW"/>
</dbReference>
<dbReference type="InterPro" id="IPR036412">
    <property type="entry name" value="HAD-like_sf"/>
</dbReference>
<dbReference type="Gene3D" id="3.40.50.1000">
    <property type="entry name" value="HAD superfamily/HAD-like"/>
    <property type="match status" value="1"/>
</dbReference>
<dbReference type="EMBL" id="GU358002">
    <property type="protein sequence ID" value="ADJ94012.1"/>
    <property type="molecule type" value="Genomic_DNA"/>
</dbReference>
<evidence type="ECO:0000256" key="6">
    <source>
        <dbReference type="ARBA" id="ARBA00020092"/>
    </source>
</evidence>
<dbReference type="AlphaFoldDB" id="D8WWQ8"/>
<evidence type="ECO:0000256" key="1">
    <source>
        <dbReference type="ARBA" id="ARBA00000898"/>
    </source>
</evidence>
<dbReference type="EC" id="3.1.3.45" evidence="5"/>
<organism evidence="13">
    <name type="scientific">Clostridia bacterium enrichment culture clone BF</name>
    <dbReference type="NCBI Taxonomy" id="857391"/>
    <lineage>
        <taxon>Bacteria</taxon>
        <taxon>Bacillati</taxon>
        <taxon>Bacillota</taxon>
        <taxon>Clostridia</taxon>
        <taxon>environmental samples</taxon>
    </lineage>
</organism>
<sequence>MAVDLKVAEEKAKKIKLIILDVHGVLTTNDVIYDSQGGRYRIFNHEDGFGANALMVNGVEIAVITRKSKATENRMNDIGVKRFYQTKEKVGKYLELLEELNISEEEVSFVGDELIDMGVMKRVGFAVAPSDAKPDVLKIADLVTEKAGGKGVLRELAEFVLKAQGKWDGFCDKIMNKGW</sequence>
<feature type="binding site" evidence="12">
    <location>
        <position position="21"/>
    </location>
    <ligand>
        <name>Mg(2+)</name>
        <dbReference type="ChEBI" id="CHEBI:18420"/>
    </ligand>
</feature>
<feature type="binding site" evidence="12">
    <location>
        <position position="112"/>
    </location>
    <ligand>
        <name>Mg(2+)</name>
        <dbReference type="ChEBI" id="CHEBI:18420"/>
    </ligand>
</feature>
<feature type="non-terminal residue" evidence="13">
    <location>
        <position position="179"/>
    </location>
</feature>
<evidence type="ECO:0000256" key="9">
    <source>
        <dbReference type="ARBA" id="ARBA00022842"/>
    </source>
</evidence>
<comment type="similarity">
    <text evidence="3">Belongs to the KdsC family.</text>
</comment>
<dbReference type="PANTHER" id="PTHR21485:SF6">
    <property type="entry name" value="N-ACYLNEURAMINATE CYTIDYLYLTRANSFERASE-RELATED"/>
    <property type="match status" value="1"/>
</dbReference>
<dbReference type="FunFam" id="3.40.50.1000:FF:000029">
    <property type="entry name" value="3-deoxy-D-manno-octulosonate 8-phosphate phosphatase KdsC"/>
    <property type="match status" value="1"/>
</dbReference>
<comment type="subunit">
    <text evidence="4">Homotetramer.</text>
</comment>
<comment type="catalytic activity">
    <reaction evidence="1">
        <text>3-deoxy-alpha-D-manno-2-octulosonate-8-phosphate + H2O = 3-deoxy-alpha-D-manno-oct-2-ulosonate + phosphate</text>
        <dbReference type="Rhea" id="RHEA:11500"/>
        <dbReference type="ChEBI" id="CHEBI:15377"/>
        <dbReference type="ChEBI" id="CHEBI:43474"/>
        <dbReference type="ChEBI" id="CHEBI:85985"/>
        <dbReference type="ChEBI" id="CHEBI:85986"/>
        <dbReference type="EC" id="3.1.3.45"/>
    </reaction>
</comment>
<evidence type="ECO:0000256" key="12">
    <source>
        <dbReference type="PIRSR" id="PIRSR006118-2"/>
    </source>
</evidence>
<dbReference type="GO" id="GO:0008781">
    <property type="term" value="F:N-acylneuraminate cytidylyltransferase activity"/>
    <property type="evidence" value="ECO:0007669"/>
    <property type="project" value="TreeGrafter"/>
</dbReference>
<evidence type="ECO:0000313" key="13">
    <source>
        <dbReference type="EMBL" id="ADJ94012.1"/>
    </source>
</evidence>
<dbReference type="InterPro" id="IPR006549">
    <property type="entry name" value="HAD-SF_hydro_IIIA"/>
</dbReference>
<protein>
    <recommendedName>
        <fullName evidence="6">3-deoxy-D-manno-octulosonate 8-phosphate phosphatase KdsC</fullName>
        <ecNumber evidence="5">3.1.3.45</ecNumber>
    </recommendedName>
    <alternativeName>
        <fullName evidence="11">KDO 8-P phosphatase</fullName>
    </alternativeName>
</protein>
<evidence type="ECO:0000256" key="8">
    <source>
        <dbReference type="ARBA" id="ARBA00022801"/>
    </source>
</evidence>
<dbReference type="InterPro" id="IPR050793">
    <property type="entry name" value="CMP-NeuNAc_synthase"/>
</dbReference>
<evidence type="ECO:0000256" key="5">
    <source>
        <dbReference type="ARBA" id="ARBA00013066"/>
    </source>
</evidence>
<evidence type="ECO:0000256" key="7">
    <source>
        <dbReference type="ARBA" id="ARBA00022723"/>
    </source>
</evidence>
<proteinExistence type="inferred from homology"/>
<evidence type="ECO:0000256" key="10">
    <source>
        <dbReference type="ARBA" id="ARBA00022985"/>
    </source>
</evidence>
<dbReference type="SUPFAM" id="SSF56784">
    <property type="entry name" value="HAD-like"/>
    <property type="match status" value="1"/>
</dbReference>
<dbReference type="InterPro" id="IPR010023">
    <property type="entry name" value="KdsC_fam"/>
</dbReference>
<dbReference type="Pfam" id="PF08282">
    <property type="entry name" value="Hydrolase_3"/>
    <property type="match status" value="1"/>
</dbReference>
<keyword evidence="9 12" id="KW-0460">Magnesium</keyword>
<keyword evidence="7 12" id="KW-0479">Metal-binding</keyword>
<reference evidence="13" key="1">
    <citation type="journal article" date="2010" name="Environ. Microbiol.">
        <title>Identification of enzymes involved in anaerobic benzene degradation by a strictly anaerobic iron-reducing enrichment culture.</title>
        <authorList>
            <person name="Abu Laban N."/>
            <person name="Selesi D."/>
            <person name="Rattei T."/>
            <person name="Tischler P."/>
            <person name="Meckenstock R.U."/>
        </authorList>
    </citation>
    <scope>NUCLEOTIDE SEQUENCE</scope>
</reference>
<name>D8WWQ8_9FIRM</name>
<dbReference type="GO" id="GO:0019143">
    <property type="term" value="F:3-deoxy-manno-octulosonate-8-phosphatase activity"/>
    <property type="evidence" value="ECO:0007669"/>
    <property type="project" value="UniProtKB-EC"/>
</dbReference>
<dbReference type="InterPro" id="IPR023214">
    <property type="entry name" value="HAD_sf"/>
</dbReference>
<dbReference type="GO" id="GO:0046872">
    <property type="term" value="F:metal ion binding"/>
    <property type="evidence" value="ECO:0007669"/>
    <property type="project" value="UniProtKB-KW"/>
</dbReference>
<comment type="cofactor">
    <cofactor evidence="2 12">
        <name>Mg(2+)</name>
        <dbReference type="ChEBI" id="CHEBI:18420"/>
    </cofactor>
</comment>
<evidence type="ECO:0000256" key="3">
    <source>
        <dbReference type="ARBA" id="ARBA00005893"/>
    </source>
</evidence>
<keyword evidence="8" id="KW-0378">Hydrolase</keyword>
<evidence type="ECO:0000256" key="2">
    <source>
        <dbReference type="ARBA" id="ARBA00001946"/>
    </source>
</evidence>
<dbReference type="PANTHER" id="PTHR21485">
    <property type="entry name" value="HAD SUPERFAMILY MEMBERS CMAS AND KDSC"/>
    <property type="match status" value="1"/>
</dbReference>